<feature type="transmembrane region" description="Helical" evidence="1">
    <location>
        <begin position="42"/>
        <end position="60"/>
    </location>
</feature>
<name>A0ABY2WMX2_9FLAO</name>
<keyword evidence="3" id="KW-1185">Reference proteome</keyword>
<dbReference type="PROSITE" id="PS51257">
    <property type="entry name" value="PROKAR_LIPOPROTEIN"/>
    <property type="match status" value="1"/>
</dbReference>
<accession>A0ABY2WMX2</accession>
<gene>
    <name evidence="2" type="ORF">FGG15_02015</name>
</gene>
<comment type="caution">
    <text evidence="2">The sequence shown here is derived from an EMBL/GenBank/DDBJ whole genome shotgun (WGS) entry which is preliminary data.</text>
</comment>
<organism evidence="2 3">
    <name type="scientific">Flagellimonas algicola</name>
    <dbReference type="NCBI Taxonomy" id="2583815"/>
    <lineage>
        <taxon>Bacteria</taxon>
        <taxon>Pseudomonadati</taxon>
        <taxon>Bacteroidota</taxon>
        <taxon>Flavobacteriia</taxon>
        <taxon>Flavobacteriales</taxon>
        <taxon>Flavobacteriaceae</taxon>
        <taxon>Flagellimonas</taxon>
    </lineage>
</organism>
<evidence type="ECO:0000256" key="1">
    <source>
        <dbReference type="SAM" id="Phobius"/>
    </source>
</evidence>
<keyword evidence="1" id="KW-0472">Membrane</keyword>
<dbReference type="Proteomes" id="UP000751614">
    <property type="component" value="Unassembled WGS sequence"/>
</dbReference>
<feature type="transmembrane region" description="Helical" evidence="1">
    <location>
        <begin position="66"/>
        <end position="85"/>
    </location>
</feature>
<evidence type="ECO:0000313" key="3">
    <source>
        <dbReference type="Proteomes" id="UP000751614"/>
    </source>
</evidence>
<sequence>MLSSSKPGRSTAIISYITIVGCLIAITMNMEPKHAFTRMHARQAFGIHLIYHAFATYLNMTNMDNIMVWSVLWVVYLGAILYGFIGAINNNERLLPGLGANFQKWFTFIP</sequence>
<feature type="transmembrane region" description="Helical" evidence="1">
    <location>
        <begin position="12"/>
        <end position="30"/>
    </location>
</feature>
<keyword evidence="1" id="KW-1133">Transmembrane helix</keyword>
<evidence type="ECO:0000313" key="2">
    <source>
        <dbReference type="EMBL" id="TMU56338.1"/>
    </source>
</evidence>
<protein>
    <submittedName>
        <fullName evidence="2">Uncharacterized protein</fullName>
    </submittedName>
</protein>
<keyword evidence="1" id="KW-0812">Transmembrane</keyword>
<dbReference type="EMBL" id="VCNI01000001">
    <property type="protein sequence ID" value="TMU56338.1"/>
    <property type="molecule type" value="Genomic_DNA"/>
</dbReference>
<reference evidence="2 3" key="1">
    <citation type="submission" date="2019-05" db="EMBL/GenBank/DDBJ databases">
        <title>Flagellimonas sp. AsT0115, sp. nov., isolated from a marine red algae, Asparagopsis taxiformis.</title>
        <authorList>
            <person name="Kim J."/>
            <person name="Jeong S.E."/>
            <person name="Jeon C.O."/>
        </authorList>
    </citation>
    <scope>NUCLEOTIDE SEQUENCE [LARGE SCALE GENOMIC DNA]</scope>
    <source>
        <strain evidence="2 3">AsT0115</strain>
    </source>
</reference>
<proteinExistence type="predicted"/>